<sequence length="446" mass="49829">MPDPIVVIVEDNNEWRLELTKMYSRILRGETNSRKPDPTKHQSVFAFSTALEALEFLRTKARGDRAPKSQVDILSLDLNLKHESGGTGVDVLKRAVALGNKFVSIIISGYADDDELAEQLGTKEYGRLLSLEAFATGLTRCPSFSWDKKKNFSVVDQVKAIETILVSKYPQGNVLRSLAADLQSPSVADLNGKTLCLHFELPSELVKPSTKRCFDLRDWEEVDQMSMWSGVFKRRHPDDEFEFDLSDMLTKLIFLADPPKPGAGQKYPKYVAGLSLQDDVATPAKKEDWLTSSPDDLTPQECVFFLRLIASQEPGRASGKQEKPQTSEAQVVPILPELVITGLEDQSGWTGKNHSKDKPKIYRPGDSLVVRLRDNAEDSRSQAMATAISRLNTKLKRLLGNVNFDVVENVDKRYRVQNAVEEDLDSDLPSTFALAGRGGSFFIHRV</sequence>
<keyword evidence="2" id="KW-1185">Reference proteome</keyword>
<evidence type="ECO:0008006" key="3">
    <source>
        <dbReference type="Google" id="ProtNLM"/>
    </source>
</evidence>
<evidence type="ECO:0000313" key="1">
    <source>
        <dbReference type="EMBL" id="MCM2374578.1"/>
    </source>
</evidence>
<protein>
    <recommendedName>
        <fullName evidence="3">Response receiver domain-containing protein</fullName>
    </recommendedName>
</protein>
<dbReference type="EMBL" id="JAMQBK010000090">
    <property type="protein sequence ID" value="MCM2374578.1"/>
    <property type="molecule type" value="Genomic_DNA"/>
</dbReference>
<dbReference type="Gene3D" id="3.40.50.2300">
    <property type="match status" value="1"/>
</dbReference>
<proteinExistence type="predicted"/>
<gene>
    <name evidence="1" type="ORF">NB063_28490</name>
</gene>
<dbReference type="RefSeq" id="WP_250932487.1">
    <property type="nucleotide sequence ID" value="NZ_JAMQBK010000090.1"/>
</dbReference>
<evidence type="ECO:0000313" key="2">
    <source>
        <dbReference type="Proteomes" id="UP001202961"/>
    </source>
</evidence>
<accession>A0ABT0UC42</accession>
<comment type="caution">
    <text evidence="1">The sequence shown here is derived from an EMBL/GenBank/DDBJ whole genome shotgun (WGS) entry which is preliminary data.</text>
</comment>
<reference evidence="1 2" key="1">
    <citation type="journal article" date="2022" name="Syst. Appl. Microbiol.">
        <title>Rhodopirellula aestuarii sp. nov., a novel member of the genus Rhodopirellula isolated from brackish sediments collected in the Tagus River estuary, Portugal.</title>
        <authorList>
            <person name="Vitorino I.R."/>
            <person name="Klimek D."/>
            <person name="Calusinska M."/>
            <person name="Lobo-da-Cunha A."/>
            <person name="Vasconcelos V."/>
            <person name="Lage O.M."/>
        </authorList>
    </citation>
    <scope>NUCLEOTIDE SEQUENCE [LARGE SCALE GENOMIC DNA]</scope>
    <source>
        <strain evidence="1 2">ICT_H3.1</strain>
    </source>
</reference>
<organism evidence="1 2">
    <name type="scientific">Aporhodopirellula aestuarii</name>
    <dbReference type="NCBI Taxonomy" id="2950107"/>
    <lineage>
        <taxon>Bacteria</taxon>
        <taxon>Pseudomonadati</taxon>
        <taxon>Planctomycetota</taxon>
        <taxon>Planctomycetia</taxon>
        <taxon>Pirellulales</taxon>
        <taxon>Pirellulaceae</taxon>
        <taxon>Aporhodopirellula</taxon>
    </lineage>
</organism>
<name>A0ABT0UC42_9BACT</name>
<dbReference type="Proteomes" id="UP001202961">
    <property type="component" value="Unassembled WGS sequence"/>
</dbReference>